<evidence type="ECO:0000313" key="3">
    <source>
        <dbReference type="Proteomes" id="UP000323708"/>
    </source>
</evidence>
<dbReference type="Gene3D" id="3.30.1380.10">
    <property type="match status" value="1"/>
</dbReference>
<sequence>MATSYSFTLMCTARMRPRWPRSMRRPGEGEMRFVICMIMICCCTQARAEVPVVQMRGLAVDFSPAVLVASPGERVHLGMESGLELSMAGAPAGVREAGGWLLQVPAEPGLYPLRVSGGAGEMHINLLVTVPATAVVDGRLNGYRMGPAPPGNPRLPQFYSPPAGFIEVTEDMLDLQLTPHFQLRQFLCKQRSGYPKYLALRESLLVLLEGLLGAVRERGYAVETFGVISAYRTPWYNRKIGNVANSRHVYGDAMDLFVDADGDGRMDDLNRDGRRDKADVELLAGIAEAYMAGSGEQRLHGGVGRYRKNARHGGFVHVDTRGFSARWGASQ</sequence>
<evidence type="ECO:0000313" key="2">
    <source>
        <dbReference type="EMBL" id="KAA1189636.1"/>
    </source>
</evidence>
<reference evidence="2 3" key="1">
    <citation type="submission" date="2019-09" db="EMBL/GenBank/DDBJ databases">
        <authorList>
            <person name="Chen X.-Y."/>
        </authorList>
    </citation>
    <scope>NUCLEOTIDE SEQUENCE [LARGE SCALE GENOMIC DNA]</scope>
    <source>
        <strain evidence="2 3">NY5</strain>
    </source>
</reference>
<name>A0A5B0WRW1_9GAMM</name>
<dbReference type="InterPro" id="IPR009045">
    <property type="entry name" value="Zn_M74/Hedgehog-like"/>
</dbReference>
<accession>A0A5B0WRW1</accession>
<dbReference type="AlphaFoldDB" id="A0A5B0WRW1"/>
<dbReference type="Pfam" id="PF08291">
    <property type="entry name" value="Peptidase_M15_3"/>
    <property type="match status" value="1"/>
</dbReference>
<comment type="caution">
    <text evidence="2">The sequence shown here is derived from an EMBL/GenBank/DDBJ whole genome shotgun (WGS) entry which is preliminary data.</text>
</comment>
<gene>
    <name evidence="2" type="ORF">F0M18_14905</name>
</gene>
<feature type="domain" description="Peptidase M15A C-terminal" evidence="1">
    <location>
        <begin position="208"/>
        <end position="261"/>
    </location>
</feature>
<dbReference type="SUPFAM" id="SSF55166">
    <property type="entry name" value="Hedgehog/DD-peptidase"/>
    <property type="match status" value="1"/>
</dbReference>
<dbReference type="Proteomes" id="UP000323708">
    <property type="component" value="Unassembled WGS sequence"/>
</dbReference>
<dbReference type="InterPro" id="IPR013230">
    <property type="entry name" value="Peptidase_M15A_C"/>
</dbReference>
<dbReference type="EMBL" id="VTUX01000007">
    <property type="protein sequence ID" value="KAA1189636.1"/>
    <property type="molecule type" value="Genomic_DNA"/>
</dbReference>
<organism evidence="2 3">
    <name type="scientific">Pseudohalioglobus sediminis</name>
    <dbReference type="NCBI Taxonomy" id="2606449"/>
    <lineage>
        <taxon>Bacteria</taxon>
        <taxon>Pseudomonadati</taxon>
        <taxon>Pseudomonadota</taxon>
        <taxon>Gammaproteobacteria</taxon>
        <taxon>Cellvibrionales</taxon>
        <taxon>Halieaceae</taxon>
        <taxon>Pseudohalioglobus</taxon>
    </lineage>
</organism>
<keyword evidence="3" id="KW-1185">Reference proteome</keyword>
<protein>
    <recommendedName>
        <fullName evidence="1">Peptidase M15A C-terminal domain-containing protein</fullName>
    </recommendedName>
</protein>
<evidence type="ECO:0000259" key="1">
    <source>
        <dbReference type="Pfam" id="PF08291"/>
    </source>
</evidence>
<proteinExistence type="predicted"/>